<dbReference type="Proteomes" id="UP000295192">
    <property type="component" value="Unassembled WGS sequence"/>
</dbReference>
<dbReference type="EMBL" id="LSRL02000052">
    <property type="protein sequence ID" value="TDG46892.1"/>
    <property type="molecule type" value="Genomic_DNA"/>
</dbReference>
<protein>
    <submittedName>
        <fullName evidence="2">Uncharacterized protein</fullName>
    </submittedName>
</protein>
<organism evidence="2 3">
    <name type="scientific">Drosophila navojoa</name>
    <name type="common">Fruit fly</name>
    <dbReference type="NCBI Taxonomy" id="7232"/>
    <lineage>
        <taxon>Eukaryota</taxon>
        <taxon>Metazoa</taxon>
        <taxon>Ecdysozoa</taxon>
        <taxon>Arthropoda</taxon>
        <taxon>Hexapoda</taxon>
        <taxon>Insecta</taxon>
        <taxon>Pterygota</taxon>
        <taxon>Neoptera</taxon>
        <taxon>Endopterygota</taxon>
        <taxon>Diptera</taxon>
        <taxon>Brachycera</taxon>
        <taxon>Muscomorpha</taxon>
        <taxon>Ephydroidea</taxon>
        <taxon>Drosophilidae</taxon>
        <taxon>Drosophila</taxon>
    </lineage>
</organism>
<dbReference type="AlphaFoldDB" id="A0A484BF25"/>
<accession>A0A484BF25</accession>
<name>A0A484BF25_DRONA</name>
<feature type="region of interest" description="Disordered" evidence="1">
    <location>
        <begin position="53"/>
        <end position="110"/>
    </location>
</feature>
<proteinExistence type="predicted"/>
<evidence type="ECO:0000313" key="2">
    <source>
        <dbReference type="EMBL" id="TDG46892.1"/>
    </source>
</evidence>
<keyword evidence="3" id="KW-1185">Reference proteome</keyword>
<feature type="compositionally biased region" description="Acidic residues" evidence="1">
    <location>
        <begin position="88"/>
        <end position="103"/>
    </location>
</feature>
<feature type="compositionally biased region" description="Low complexity" evidence="1">
    <location>
        <begin position="53"/>
        <end position="72"/>
    </location>
</feature>
<reference evidence="2 3" key="1">
    <citation type="journal article" date="2019" name="J. Hered.">
        <title>An Improved Genome Assembly for Drosophila navojoa, the Basal Species in the mojavensis Cluster.</title>
        <authorList>
            <person name="Vanderlinde T."/>
            <person name="Dupim E.G."/>
            <person name="Nazario-Yepiz N.O."/>
            <person name="Carvalho A.B."/>
        </authorList>
    </citation>
    <scope>NUCLEOTIDE SEQUENCE [LARGE SCALE GENOMIC DNA]</scope>
    <source>
        <strain evidence="2">Navoj_Jal97</strain>
        <tissue evidence="2">Whole organism</tissue>
    </source>
</reference>
<evidence type="ECO:0000313" key="3">
    <source>
        <dbReference type="Proteomes" id="UP000295192"/>
    </source>
</evidence>
<sequence>MEDVHCPLSSVHCPLSAVFCPMSDLGCLLSAVCCRRSCRCGFAFVLGPQKSIAPAQASQPANQTTTAATPATGSDKKRCPNSRRHIDDDDDDDDGNGDGDGDDIGTRSNCPLYTFVGSNC</sequence>
<comment type="caution">
    <text evidence="2">The sequence shown here is derived from an EMBL/GenBank/DDBJ whole genome shotgun (WGS) entry which is preliminary data.</text>
</comment>
<gene>
    <name evidence="2" type="ORF">AWZ03_006776</name>
</gene>
<evidence type="ECO:0000256" key="1">
    <source>
        <dbReference type="SAM" id="MobiDB-lite"/>
    </source>
</evidence>